<keyword evidence="2" id="KW-1185">Reference proteome</keyword>
<dbReference type="RefSeq" id="WP_186841903.1">
    <property type="nucleotide sequence ID" value="NZ_WJBC01000006.1"/>
</dbReference>
<sequence length="72" mass="8412">MIKLFKTRAFNPQDSKKSVYSLEKKKSTKQQSIKSRVKAAIKRSKEKTSAFELLFLSNFYWSMNDFGDAIIK</sequence>
<accession>A0ABR6WTR6</accession>
<name>A0ABR6WTR6_9FIRM</name>
<comment type="caution">
    <text evidence="1">The sequence shown here is derived from an EMBL/GenBank/DDBJ whole genome shotgun (WGS) entry which is preliminary data.</text>
</comment>
<proteinExistence type="predicted"/>
<protein>
    <submittedName>
        <fullName evidence="1">Uncharacterized protein</fullName>
    </submittedName>
</protein>
<dbReference type="EMBL" id="WJBC01000006">
    <property type="protein sequence ID" value="MBC3804018.1"/>
    <property type="molecule type" value="Genomic_DNA"/>
</dbReference>
<organism evidence="1 2">
    <name type="scientific">Acetobacterium fimetarium</name>
    <dbReference type="NCBI Taxonomy" id="52691"/>
    <lineage>
        <taxon>Bacteria</taxon>
        <taxon>Bacillati</taxon>
        <taxon>Bacillota</taxon>
        <taxon>Clostridia</taxon>
        <taxon>Eubacteriales</taxon>
        <taxon>Eubacteriaceae</taxon>
        <taxon>Acetobacterium</taxon>
    </lineage>
</organism>
<dbReference type="Proteomes" id="UP000603234">
    <property type="component" value="Unassembled WGS sequence"/>
</dbReference>
<evidence type="ECO:0000313" key="2">
    <source>
        <dbReference type="Proteomes" id="UP000603234"/>
    </source>
</evidence>
<reference evidence="1 2" key="1">
    <citation type="journal article" date="2020" name="mSystems">
        <title>Defining Genomic and Predicted Metabolic Features of the Acetobacterium Genus.</title>
        <authorList>
            <person name="Ross D.E."/>
            <person name="Marshall C.W."/>
            <person name="Gulliver D."/>
            <person name="May H.D."/>
            <person name="Norman R.S."/>
        </authorList>
    </citation>
    <scope>NUCLEOTIDE SEQUENCE [LARGE SCALE GENOMIC DNA]</scope>
    <source>
        <strain evidence="1 2">DSM 8238</strain>
    </source>
</reference>
<evidence type="ECO:0000313" key="1">
    <source>
        <dbReference type="EMBL" id="MBC3804018.1"/>
    </source>
</evidence>
<gene>
    <name evidence="1" type="ORF">GH808_06155</name>
</gene>